<dbReference type="InterPro" id="IPR035992">
    <property type="entry name" value="Ricin_B-like_lectins"/>
</dbReference>
<dbReference type="PANTHER" id="PTHR31257:SF21">
    <property type="entry name" value="OS07G0683600 PROTEIN"/>
    <property type="match status" value="1"/>
</dbReference>
<dbReference type="PANTHER" id="PTHR31257">
    <property type="entry name" value="RICIN B-LIKE LECTIN EULS3"/>
    <property type="match status" value="1"/>
</dbReference>
<sequence length="297" mass="33250">MHRGEEEPYNPYPEEGGSPRRGHHHHHFGHHQSEEGPQYGSNLEHRPPPPPSRPGYGDSPPHGYGEGPYGQERRPGPHEEQRYGGYEDRNNTSQYPPGPNPYGNPAAGHSYGDESYHTSPYAPAPSRHRSMTEEGEAPHRRQVPGLPVRLHCKADPNFSLAVIPGQGPVMVATNPSDDYQVWYKDESMSTRVKDETGASAFSLINKVTGEALRHAPEDLKQCLLAEYEPNGRDETVWWTMSEDMGQGYRCVRLATKITRNLDVLRGDKKSGGVKQGSPVITFAWKKQDNQIWKMTPA</sequence>
<feature type="compositionally biased region" description="Basic residues" evidence="1">
    <location>
        <begin position="20"/>
        <end position="30"/>
    </location>
</feature>
<feature type="region of interest" description="Disordered" evidence="1">
    <location>
        <begin position="1"/>
        <end position="142"/>
    </location>
</feature>
<keyword evidence="3" id="KW-1185">Reference proteome</keyword>
<dbReference type="CDD" id="cd23431">
    <property type="entry name" value="beta-trefoil_Ricin_AtEULS3-like"/>
    <property type="match status" value="1"/>
</dbReference>
<evidence type="ECO:0000313" key="3">
    <source>
        <dbReference type="Proteomes" id="UP000822688"/>
    </source>
</evidence>
<proteinExistence type="predicted"/>
<evidence type="ECO:0000313" key="2">
    <source>
        <dbReference type="EMBL" id="KAG0589958.1"/>
    </source>
</evidence>
<dbReference type="Gene3D" id="2.80.10.50">
    <property type="match status" value="1"/>
</dbReference>
<feature type="compositionally biased region" description="Basic and acidic residues" evidence="1">
    <location>
        <begin position="71"/>
        <end position="90"/>
    </location>
</feature>
<comment type="caution">
    <text evidence="2">The sequence shown here is derived from an EMBL/GenBank/DDBJ whole genome shotgun (WGS) entry which is preliminary data.</text>
</comment>
<accession>A0A8T0J4X9</accession>
<dbReference type="EMBL" id="CM026421">
    <property type="protein sequence ID" value="KAG0589958.1"/>
    <property type="molecule type" value="Genomic_DNA"/>
</dbReference>
<dbReference type="Proteomes" id="UP000822688">
    <property type="component" value="Chromosome 1"/>
</dbReference>
<gene>
    <name evidence="2" type="ORF">KC19_1G059900</name>
</gene>
<protein>
    <submittedName>
        <fullName evidence="2">Uncharacterized protein</fullName>
    </submittedName>
</protein>
<name>A0A8T0J4X9_CERPU</name>
<dbReference type="SUPFAM" id="SSF50370">
    <property type="entry name" value="Ricin B-like lectins"/>
    <property type="match status" value="1"/>
</dbReference>
<reference evidence="2" key="1">
    <citation type="submission" date="2020-06" db="EMBL/GenBank/DDBJ databases">
        <title>WGS assembly of Ceratodon purpureus strain R40.</title>
        <authorList>
            <person name="Carey S.B."/>
            <person name="Jenkins J."/>
            <person name="Shu S."/>
            <person name="Lovell J.T."/>
            <person name="Sreedasyam A."/>
            <person name="Maumus F."/>
            <person name="Tiley G.P."/>
            <person name="Fernandez-Pozo N."/>
            <person name="Barry K."/>
            <person name="Chen C."/>
            <person name="Wang M."/>
            <person name="Lipzen A."/>
            <person name="Daum C."/>
            <person name="Saski C.A."/>
            <person name="Payton A.C."/>
            <person name="Mcbreen J.C."/>
            <person name="Conrad R.E."/>
            <person name="Kollar L.M."/>
            <person name="Olsson S."/>
            <person name="Huttunen S."/>
            <person name="Landis J.B."/>
            <person name="Wickett N.J."/>
            <person name="Johnson M.G."/>
            <person name="Rensing S.A."/>
            <person name="Grimwood J."/>
            <person name="Schmutz J."/>
            <person name="Mcdaniel S.F."/>
        </authorList>
    </citation>
    <scope>NUCLEOTIDE SEQUENCE</scope>
    <source>
        <strain evidence="2">R40</strain>
    </source>
</reference>
<organism evidence="2 3">
    <name type="scientific">Ceratodon purpureus</name>
    <name type="common">Fire moss</name>
    <name type="synonym">Dicranum purpureum</name>
    <dbReference type="NCBI Taxonomy" id="3225"/>
    <lineage>
        <taxon>Eukaryota</taxon>
        <taxon>Viridiplantae</taxon>
        <taxon>Streptophyta</taxon>
        <taxon>Embryophyta</taxon>
        <taxon>Bryophyta</taxon>
        <taxon>Bryophytina</taxon>
        <taxon>Bryopsida</taxon>
        <taxon>Dicranidae</taxon>
        <taxon>Pseudoditrichales</taxon>
        <taxon>Ditrichaceae</taxon>
        <taxon>Ceratodon</taxon>
    </lineage>
</organism>
<dbReference type="InterPro" id="IPR040249">
    <property type="entry name" value="Ricin_B-like_lectin_EULS3-like"/>
</dbReference>
<evidence type="ECO:0000256" key="1">
    <source>
        <dbReference type="SAM" id="MobiDB-lite"/>
    </source>
</evidence>
<dbReference type="AlphaFoldDB" id="A0A8T0J4X9"/>
<feature type="compositionally biased region" description="Basic and acidic residues" evidence="1">
    <location>
        <begin position="130"/>
        <end position="139"/>
    </location>
</feature>